<dbReference type="AlphaFoldDB" id="A0A916DRU4"/>
<evidence type="ECO:0000256" key="14">
    <source>
        <dbReference type="ARBA" id="ARBA00049229"/>
    </source>
</evidence>
<dbReference type="EMBL" id="AP026867">
    <property type="protein sequence ID" value="BDS10632.1"/>
    <property type="molecule type" value="Genomic_DNA"/>
</dbReference>
<comment type="catalytic activity">
    <reaction evidence="13 18">
        <text>L-isoleucine + 2-oxoglutarate = (S)-3-methyl-2-oxopentanoate + L-glutamate</text>
        <dbReference type="Rhea" id="RHEA:24801"/>
        <dbReference type="ChEBI" id="CHEBI:16810"/>
        <dbReference type="ChEBI" id="CHEBI:29985"/>
        <dbReference type="ChEBI" id="CHEBI:35146"/>
        <dbReference type="ChEBI" id="CHEBI:58045"/>
        <dbReference type="EC" id="2.6.1.42"/>
    </reaction>
</comment>
<evidence type="ECO:0000256" key="6">
    <source>
        <dbReference type="ARBA" id="ARBA00009320"/>
    </source>
</evidence>
<dbReference type="InterPro" id="IPR005786">
    <property type="entry name" value="B_amino_transII"/>
</dbReference>
<dbReference type="PANTHER" id="PTHR11825:SF44">
    <property type="entry name" value="BRANCHED-CHAIN-AMINO-ACID AMINOTRANSFERASE"/>
    <property type="match status" value="1"/>
</dbReference>
<evidence type="ECO:0000256" key="17">
    <source>
        <dbReference type="RuleBase" id="RU004516"/>
    </source>
</evidence>
<evidence type="ECO:0000256" key="8">
    <source>
        <dbReference type="ARBA" id="ARBA00022605"/>
    </source>
</evidence>
<accession>A0A916DRU4</accession>
<dbReference type="PIRSF" id="PIRSF006468">
    <property type="entry name" value="BCAT1"/>
    <property type="match status" value="1"/>
</dbReference>
<evidence type="ECO:0000256" key="12">
    <source>
        <dbReference type="ARBA" id="ARBA00048212"/>
    </source>
</evidence>
<gene>
    <name evidence="19" type="ORF">AsAng_0013410</name>
</gene>
<evidence type="ECO:0000256" key="2">
    <source>
        <dbReference type="ARBA" id="ARBA00003109"/>
    </source>
</evidence>
<dbReference type="Gene3D" id="3.20.10.10">
    <property type="entry name" value="D-amino Acid Aminotransferase, subunit A, domain 2"/>
    <property type="match status" value="1"/>
</dbReference>
<keyword evidence="20" id="KW-1185">Reference proteome</keyword>
<dbReference type="Gene3D" id="3.30.470.10">
    <property type="match status" value="1"/>
</dbReference>
<evidence type="ECO:0000256" key="13">
    <source>
        <dbReference type="ARBA" id="ARBA00048798"/>
    </source>
</evidence>
<name>A0A916DRU4_9BACT</name>
<comment type="function">
    <text evidence="2">Acts on leucine, isoleucine and valine.</text>
</comment>
<dbReference type="GO" id="GO:0008652">
    <property type="term" value="P:amino acid biosynthetic process"/>
    <property type="evidence" value="ECO:0007669"/>
    <property type="project" value="UniProtKB-KW"/>
</dbReference>
<evidence type="ECO:0000256" key="15">
    <source>
        <dbReference type="PIRSR" id="PIRSR006468-1"/>
    </source>
</evidence>
<dbReference type="PROSITE" id="PS00770">
    <property type="entry name" value="AA_TRANSFER_CLASS_4"/>
    <property type="match status" value="1"/>
</dbReference>
<comment type="catalytic activity">
    <reaction evidence="12 18">
        <text>L-valine + 2-oxoglutarate = 3-methyl-2-oxobutanoate + L-glutamate</text>
        <dbReference type="Rhea" id="RHEA:24813"/>
        <dbReference type="ChEBI" id="CHEBI:11851"/>
        <dbReference type="ChEBI" id="CHEBI:16810"/>
        <dbReference type="ChEBI" id="CHEBI:29985"/>
        <dbReference type="ChEBI" id="CHEBI:57762"/>
        <dbReference type="EC" id="2.6.1.42"/>
    </reaction>
</comment>
<organism evidence="19 20">
    <name type="scientific">Aureispira anguillae</name>
    <dbReference type="NCBI Taxonomy" id="2864201"/>
    <lineage>
        <taxon>Bacteria</taxon>
        <taxon>Pseudomonadati</taxon>
        <taxon>Bacteroidota</taxon>
        <taxon>Saprospiria</taxon>
        <taxon>Saprospirales</taxon>
        <taxon>Saprospiraceae</taxon>
        <taxon>Aureispira</taxon>
    </lineage>
</organism>
<comment type="pathway">
    <text evidence="3">Amino-acid biosynthesis; L-isoleucine biosynthesis; L-isoleucine from 2-oxobutanoate: step 4/4.</text>
</comment>
<keyword evidence="11 18" id="KW-0100">Branched-chain amino acid biosynthesis</keyword>
<dbReference type="GO" id="GO:0009082">
    <property type="term" value="P:branched-chain amino acid biosynthetic process"/>
    <property type="evidence" value="ECO:0007669"/>
    <property type="project" value="UniProtKB-KW"/>
</dbReference>
<dbReference type="KEGG" id="aup:AsAng_0013410"/>
<dbReference type="Proteomes" id="UP001060919">
    <property type="component" value="Chromosome"/>
</dbReference>
<evidence type="ECO:0000256" key="16">
    <source>
        <dbReference type="RuleBase" id="RU004106"/>
    </source>
</evidence>
<evidence type="ECO:0000256" key="18">
    <source>
        <dbReference type="RuleBase" id="RU004517"/>
    </source>
</evidence>
<dbReference type="NCBIfam" id="NF009897">
    <property type="entry name" value="PRK13357.1"/>
    <property type="match status" value="1"/>
</dbReference>
<dbReference type="EC" id="2.6.1.42" evidence="18"/>
<evidence type="ECO:0000256" key="4">
    <source>
        <dbReference type="ARBA" id="ARBA00004931"/>
    </source>
</evidence>
<comment type="pathway">
    <text evidence="5">Amino-acid biosynthesis; L-leucine biosynthesis; L-leucine from 3-methyl-2-oxobutanoate: step 4/4.</text>
</comment>
<feature type="modified residue" description="N6-(pyridoxal phosphate)lysine" evidence="15">
    <location>
        <position position="194"/>
    </location>
</feature>
<evidence type="ECO:0000256" key="5">
    <source>
        <dbReference type="ARBA" id="ARBA00005072"/>
    </source>
</evidence>
<evidence type="ECO:0000256" key="10">
    <source>
        <dbReference type="ARBA" id="ARBA00022898"/>
    </source>
</evidence>
<dbReference type="InterPro" id="IPR033939">
    <property type="entry name" value="BCAT_family"/>
</dbReference>
<dbReference type="InterPro" id="IPR018300">
    <property type="entry name" value="Aminotrans_IV_CS"/>
</dbReference>
<comment type="catalytic activity">
    <reaction evidence="14 18">
        <text>L-leucine + 2-oxoglutarate = 4-methyl-2-oxopentanoate + L-glutamate</text>
        <dbReference type="Rhea" id="RHEA:18321"/>
        <dbReference type="ChEBI" id="CHEBI:16810"/>
        <dbReference type="ChEBI" id="CHEBI:17865"/>
        <dbReference type="ChEBI" id="CHEBI:29985"/>
        <dbReference type="ChEBI" id="CHEBI:57427"/>
        <dbReference type="EC" id="2.6.1.42"/>
    </reaction>
</comment>
<dbReference type="InterPro" id="IPR043132">
    <property type="entry name" value="BCAT-like_C"/>
</dbReference>
<evidence type="ECO:0000256" key="9">
    <source>
        <dbReference type="ARBA" id="ARBA00022679"/>
    </source>
</evidence>
<sequence length="361" mass="40049">MKYPVKVQLAEKSRREGLDIDNLPFGKTFSDHMFVADYKDGAWQNCQLIPYGDISFAPSMMALHYGQSVFEGMKANISTQTGEPVLFRAKKHAQRFNRSSERLRMPAVPEELFLEAVNSLTLIDKEWIPKTAGSALYIRPFIFASDESLGVRASTSYKFIVFTGPVGPYYPKPVRILVAQKYVRAFPGGMGFAKAAGNYAATLKPAEIAKEEGFDQILWLDGLEFKYLQECGTMNIFAVIGDTVLTPPTTDSILDGVTRDSIIHLLKEKGINIEVRPIEIQELIDAHKAGELKEMFGSGTAAVVSHVADISYQNVVYSLPAIEDRKIGPMIKKALTDIKENTVEETNGWVTPAVSTILEKV</sequence>
<keyword evidence="10 17" id="KW-0663">Pyridoxal phosphate</keyword>
<keyword evidence="7 18" id="KW-0032">Aminotransferase</keyword>
<evidence type="ECO:0000256" key="11">
    <source>
        <dbReference type="ARBA" id="ARBA00023304"/>
    </source>
</evidence>
<dbReference type="InterPro" id="IPR043131">
    <property type="entry name" value="BCAT-like_N"/>
</dbReference>
<evidence type="ECO:0000256" key="1">
    <source>
        <dbReference type="ARBA" id="ARBA00001933"/>
    </source>
</evidence>
<dbReference type="CDD" id="cd01557">
    <property type="entry name" value="BCAT_beta_family"/>
    <property type="match status" value="1"/>
</dbReference>
<evidence type="ECO:0000313" key="20">
    <source>
        <dbReference type="Proteomes" id="UP001060919"/>
    </source>
</evidence>
<dbReference type="PANTHER" id="PTHR11825">
    <property type="entry name" value="SUBGROUP IIII AMINOTRANSFERASE"/>
    <property type="match status" value="1"/>
</dbReference>
<dbReference type="NCBIfam" id="TIGR01123">
    <property type="entry name" value="ilvE_II"/>
    <property type="match status" value="1"/>
</dbReference>
<protein>
    <recommendedName>
        <fullName evidence="18">Branched-chain-amino-acid aminotransferase</fullName>
        <ecNumber evidence="18">2.6.1.42</ecNumber>
    </recommendedName>
</protein>
<proteinExistence type="inferred from homology"/>
<dbReference type="Pfam" id="PF01063">
    <property type="entry name" value="Aminotran_4"/>
    <property type="match status" value="1"/>
</dbReference>
<dbReference type="SUPFAM" id="SSF56752">
    <property type="entry name" value="D-aminoacid aminotransferase-like PLP-dependent enzymes"/>
    <property type="match status" value="1"/>
</dbReference>
<dbReference type="InterPro" id="IPR001544">
    <property type="entry name" value="Aminotrans_IV"/>
</dbReference>
<dbReference type="GO" id="GO:0004084">
    <property type="term" value="F:branched-chain-amino-acid transaminase activity"/>
    <property type="evidence" value="ECO:0007669"/>
    <property type="project" value="UniProtKB-EC"/>
</dbReference>
<dbReference type="RefSeq" id="WP_264791920.1">
    <property type="nucleotide sequence ID" value="NZ_AP026867.1"/>
</dbReference>
<comment type="pathway">
    <text evidence="4">Amino-acid biosynthesis; L-valine biosynthesis; L-valine from pyruvate: step 4/4.</text>
</comment>
<dbReference type="InterPro" id="IPR036038">
    <property type="entry name" value="Aminotransferase-like"/>
</dbReference>
<evidence type="ECO:0000256" key="3">
    <source>
        <dbReference type="ARBA" id="ARBA00004824"/>
    </source>
</evidence>
<evidence type="ECO:0000256" key="7">
    <source>
        <dbReference type="ARBA" id="ARBA00022576"/>
    </source>
</evidence>
<evidence type="ECO:0000313" key="19">
    <source>
        <dbReference type="EMBL" id="BDS10632.1"/>
    </source>
</evidence>
<comment type="cofactor">
    <cofactor evidence="1 17">
        <name>pyridoxal 5'-phosphate</name>
        <dbReference type="ChEBI" id="CHEBI:597326"/>
    </cofactor>
</comment>
<reference evidence="19" key="1">
    <citation type="submission" date="2022-09" db="EMBL/GenBank/DDBJ databases">
        <title>Aureispira anguillicida sp. nov., isolated from Leptocephalus of Japanese eel Anguilla japonica.</title>
        <authorList>
            <person name="Yuasa K."/>
            <person name="Mekata T."/>
            <person name="Ikunari K."/>
        </authorList>
    </citation>
    <scope>NUCLEOTIDE SEQUENCE</scope>
    <source>
        <strain evidence="19">EL160426</strain>
    </source>
</reference>
<comment type="similarity">
    <text evidence="6 16">Belongs to the class-IV pyridoxal-phosphate-dependent aminotransferase family.</text>
</comment>
<keyword evidence="8 18" id="KW-0028">Amino-acid biosynthesis</keyword>
<keyword evidence="9 18" id="KW-0808">Transferase</keyword>